<dbReference type="Proteomes" id="UP000071644">
    <property type="component" value="Unassembled WGS sequence"/>
</dbReference>
<proteinExistence type="predicted"/>
<evidence type="ECO:0000313" key="1">
    <source>
        <dbReference type="EMBL" id="KTT16878.1"/>
    </source>
</evidence>
<protein>
    <submittedName>
        <fullName evidence="1">Uncharacterized protein</fullName>
    </submittedName>
</protein>
<reference evidence="1 2" key="1">
    <citation type="journal article" date="2016" name="Front. Microbiol.">
        <title>Genomic Resource of Rice Seed Associated Bacteria.</title>
        <authorList>
            <person name="Midha S."/>
            <person name="Bansal K."/>
            <person name="Sharma S."/>
            <person name="Kumar N."/>
            <person name="Patil P.P."/>
            <person name="Chaudhry V."/>
            <person name="Patil P.B."/>
        </authorList>
    </citation>
    <scope>NUCLEOTIDE SEQUENCE [LARGE SCALE GENOMIC DNA]</scope>
    <source>
        <strain evidence="1 2">NS96</strain>
    </source>
</reference>
<dbReference type="AlphaFoldDB" id="A0AAJ0LIV7"/>
<organism evidence="1 2">
    <name type="scientific">Pseudomonas parafulva</name>
    <dbReference type="NCBI Taxonomy" id="157782"/>
    <lineage>
        <taxon>Bacteria</taxon>
        <taxon>Pseudomonadati</taxon>
        <taxon>Pseudomonadota</taxon>
        <taxon>Gammaproteobacteria</taxon>
        <taxon>Pseudomonadales</taxon>
        <taxon>Pseudomonadaceae</taxon>
        <taxon>Pseudomonas</taxon>
    </lineage>
</organism>
<dbReference type="EMBL" id="LDSN01000036">
    <property type="protein sequence ID" value="KTT16878.1"/>
    <property type="molecule type" value="Genomic_DNA"/>
</dbReference>
<name>A0AAJ0LIV7_9PSED</name>
<gene>
    <name evidence="1" type="ORF">NS96R_14075</name>
</gene>
<sequence length="87" mass="7884">MPGAARVGIDTAGGVINGNLAPTVLVNGAPVAVVGAGVSGHGVAAHAGPVMVGGSGTVFACGLAICRAGDAASCTDTATGSANVLVG</sequence>
<comment type="caution">
    <text evidence="1">The sequence shown here is derived from an EMBL/GenBank/DDBJ whole genome shotgun (WGS) entry which is preliminary data.</text>
</comment>
<dbReference type="Gene3D" id="2.60.200.60">
    <property type="match status" value="1"/>
</dbReference>
<evidence type="ECO:0000313" key="2">
    <source>
        <dbReference type="Proteomes" id="UP000071644"/>
    </source>
</evidence>
<accession>A0AAJ0LIV7</accession>
<dbReference type="RefSeq" id="WP_081321322.1">
    <property type="nucleotide sequence ID" value="NZ_LDSN01000036.1"/>
</dbReference>